<keyword evidence="2" id="KW-1185">Reference proteome</keyword>
<reference evidence="1 2" key="1">
    <citation type="journal article" date="2013" name="Int. J. Syst. Evol. Microbiol.">
        <title>Tumebacillus flagellatus sp. nov., an alpha-amylase/pullulanase-producing bacterium isolated from cassava wastewater.</title>
        <authorList>
            <person name="Wang Q."/>
            <person name="Xie N."/>
            <person name="Qin Y."/>
            <person name="Shen N."/>
            <person name="Zhu J."/>
            <person name="Mi H."/>
            <person name="Huang R."/>
        </authorList>
    </citation>
    <scope>NUCLEOTIDE SEQUENCE [LARGE SCALE GENOMIC DNA]</scope>
    <source>
        <strain evidence="1 2">GST4</strain>
    </source>
</reference>
<proteinExistence type="predicted"/>
<accession>A0A074LNT6</accession>
<dbReference type="RefSeq" id="WP_038093127.1">
    <property type="nucleotide sequence ID" value="NZ_JMIR01000037.1"/>
</dbReference>
<evidence type="ECO:0000313" key="2">
    <source>
        <dbReference type="Proteomes" id="UP000027931"/>
    </source>
</evidence>
<dbReference type="AlphaFoldDB" id="A0A074LNT6"/>
<dbReference type="STRING" id="1157490.EL26_20745"/>
<dbReference type="OrthoDB" id="7596689at2"/>
<gene>
    <name evidence="1" type="ORF">EL26_20745</name>
</gene>
<comment type="caution">
    <text evidence="1">The sequence shown here is derived from an EMBL/GenBank/DDBJ whole genome shotgun (WGS) entry which is preliminary data.</text>
</comment>
<protein>
    <submittedName>
        <fullName evidence="1">Uncharacterized protein</fullName>
    </submittedName>
</protein>
<name>A0A074LNT6_9BACL</name>
<dbReference type="EMBL" id="JMIR01000037">
    <property type="protein sequence ID" value="KEO81503.1"/>
    <property type="molecule type" value="Genomic_DNA"/>
</dbReference>
<dbReference type="Proteomes" id="UP000027931">
    <property type="component" value="Unassembled WGS sequence"/>
</dbReference>
<organism evidence="1 2">
    <name type="scientific">Tumebacillus flagellatus</name>
    <dbReference type="NCBI Taxonomy" id="1157490"/>
    <lineage>
        <taxon>Bacteria</taxon>
        <taxon>Bacillati</taxon>
        <taxon>Bacillota</taxon>
        <taxon>Bacilli</taxon>
        <taxon>Bacillales</taxon>
        <taxon>Alicyclobacillaceae</taxon>
        <taxon>Tumebacillus</taxon>
    </lineage>
</organism>
<evidence type="ECO:0000313" key="1">
    <source>
        <dbReference type="EMBL" id="KEO81503.1"/>
    </source>
</evidence>
<sequence length="353" mass="38868">MKLVPTGTPILFSELQAGTLFTYEGGSVALASEYRKERGLLEAYIVGTGEAFWGPAPKHLDGLMVQPLELMQEEESKYLQMFFGPPQPDEPKRNTQAHDMQRAVVLADEIRTLIWNELQGRWLREDMAAALTLLSMSSQHRSSDHLREAGTSMKAAAAMQEDEVFRRSTSRDAGEKAAWIHLTDPSSPGRPLVEKLGIVVLNSDDTPKPWVDIAKELDEQLFLYAPLPEQRKDVLRRIAGAMGGDWLAALIDKVKANKGAALGGITMEEAAQNAAAFNQQAGLKVSDLTSNGNEITECKFHCTGEVTIKRANGQETTFPAEALTIKQTNKGQRVRLVAPNAQPIEFVVPFRSV</sequence>